<dbReference type="EMBL" id="CM047947">
    <property type="protein sequence ID" value="KAI9896825.1"/>
    <property type="molecule type" value="Genomic_DNA"/>
</dbReference>
<dbReference type="Proteomes" id="UP001163324">
    <property type="component" value="Chromosome 8"/>
</dbReference>
<sequence>MIGILAMSALIVGVTLLAVLGMVLFFTLAYHWHVRYLSLDQPSPDLTTGLFSDRTPWSKDPPAPTASCIPSAIMYIHPTIIWVTCAMAVIACLGFLVTVVIYLNRRTLDFVEAHQMVNLGWPTQRAAPGAGNNNGNNNNNNADDGNDNNAIGDDIGNRSNVRSSADGRWHGLW</sequence>
<organism evidence="1 2">
    <name type="scientific">Trichothecium roseum</name>
    <dbReference type="NCBI Taxonomy" id="47278"/>
    <lineage>
        <taxon>Eukaryota</taxon>
        <taxon>Fungi</taxon>
        <taxon>Dikarya</taxon>
        <taxon>Ascomycota</taxon>
        <taxon>Pezizomycotina</taxon>
        <taxon>Sordariomycetes</taxon>
        <taxon>Hypocreomycetidae</taxon>
        <taxon>Hypocreales</taxon>
        <taxon>Hypocreales incertae sedis</taxon>
        <taxon>Trichothecium</taxon>
    </lineage>
</organism>
<comment type="caution">
    <text evidence="1">The sequence shown here is derived from an EMBL/GenBank/DDBJ whole genome shotgun (WGS) entry which is preliminary data.</text>
</comment>
<gene>
    <name evidence="1" type="ORF">N3K66_007847</name>
</gene>
<reference evidence="1" key="1">
    <citation type="submission" date="2022-10" db="EMBL/GenBank/DDBJ databases">
        <title>Complete Genome of Trichothecium roseum strain YXFP-22015, a Plant Pathogen Isolated from Citrus.</title>
        <authorList>
            <person name="Wang Y."/>
            <person name="Zhu L."/>
        </authorList>
    </citation>
    <scope>NUCLEOTIDE SEQUENCE</scope>
    <source>
        <strain evidence="1">YXFP-22015</strain>
    </source>
</reference>
<keyword evidence="2" id="KW-1185">Reference proteome</keyword>
<evidence type="ECO:0000313" key="1">
    <source>
        <dbReference type="EMBL" id="KAI9896825.1"/>
    </source>
</evidence>
<proteinExistence type="predicted"/>
<name>A0ACC0URS4_9HYPO</name>
<accession>A0ACC0URS4</accession>
<evidence type="ECO:0000313" key="2">
    <source>
        <dbReference type="Proteomes" id="UP001163324"/>
    </source>
</evidence>
<protein>
    <submittedName>
        <fullName evidence="1">Uncharacterized protein</fullName>
    </submittedName>
</protein>